<sequence>MSHPVVHWEIGGPDKEALRDFYADLFGWKAEEAGPEYALLEPGEGPSGGIMRTKGGMPPYVTIYVQVEDLEAALARAAELGGSRVVPPTEISAELRFAMFADPMGNVVGLLSGAGSR</sequence>
<dbReference type="InterPro" id="IPR037523">
    <property type="entry name" value="VOC_core"/>
</dbReference>
<feature type="domain" description="VOC" evidence="1">
    <location>
        <begin position="4"/>
        <end position="113"/>
    </location>
</feature>
<dbReference type="PANTHER" id="PTHR33993:SF2">
    <property type="entry name" value="VOC DOMAIN-CONTAINING PROTEIN"/>
    <property type="match status" value="1"/>
</dbReference>
<dbReference type="InterPro" id="IPR052164">
    <property type="entry name" value="Anthracycline_SecMetBiosynth"/>
</dbReference>
<dbReference type="CDD" id="cd07247">
    <property type="entry name" value="SgaA_N_like"/>
    <property type="match status" value="1"/>
</dbReference>
<dbReference type="PANTHER" id="PTHR33993">
    <property type="entry name" value="GLYOXALASE-RELATED"/>
    <property type="match status" value="1"/>
</dbReference>
<dbReference type="InterPro" id="IPR041581">
    <property type="entry name" value="Glyoxalase_6"/>
</dbReference>
<dbReference type="RefSeq" id="WP_242384022.1">
    <property type="nucleotide sequence ID" value="NZ_JAKRKC020000002.1"/>
</dbReference>
<comment type="caution">
    <text evidence="2">The sequence shown here is derived from an EMBL/GenBank/DDBJ whole genome shotgun (WGS) entry which is preliminary data.</text>
</comment>
<dbReference type="Proteomes" id="UP001317259">
    <property type="component" value="Unassembled WGS sequence"/>
</dbReference>
<evidence type="ECO:0000259" key="1">
    <source>
        <dbReference type="PROSITE" id="PS51819"/>
    </source>
</evidence>
<proteinExistence type="predicted"/>
<keyword evidence="3" id="KW-1185">Reference proteome</keyword>
<dbReference type="EMBL" id="JAKRKC020000002">
    <property type="protein sequence ID" value="MCK2219053.1"/>
    <property type="molecule type" value="Genomic_DNA"/>
</dbReference>
<evidence type="ECO:0000313" key="2">
    <source>
        <dbReference type="EMBL" id="MCK2219053.1"/>
    </source>
</evidence>
<evidence type="ECO:0000313" key="3">
    <source>
        <dbReference type="Proteomes" id="UP001317259"/>
    </source>
</evidence>
<gene>
    <name evidence="2" type="ORF">MF672_035450</name>
</gene>
<dbReference type="Pfam" id="PF18029">
    <property type="entry name" value="Glyoxalase_6"/>
    <property type="match status" value="1"/>
</dbReference>
<dbReference type="PROSITE" id="PS51819">
    <property type="entry name" value="VOC"/>
    <property type="match status" value="1"/>
</dbReference>
<accession>A0ABT0G381</accession>
<name>A0ABT0G381_9ACTN</name>
<reference evidence="2 3" key="1">
    <citation type="submission" date="2022-04" db="EMBL/GenBank/DDBJ databases">
        <title>Genome draft of Actinomadura sp. ATCC 31491.</title>
        <authorList>
            <person name="Shi X."/>
            <person name="Du Y."/>
        </authorList>
    </citation>
    <scope>NUCLEOTIDE SEQUENCE [LARGE SCALE GENOMIC DNA]</scope>
    <source>
        <strain evidence="2 3">ATCC 31491</strain>
    </source>
</reference>
<organism evidence="2 3">
    <name type="scientific">Actinomadura luzonensis</name>
    <dbReference type="NCBI Taxonomy" id="2805427"/>
    <lineage>
        <taxon>Bacteria</taxon>
        <taxon>Bacillati</taxon>
        <taxon>Actinomycetota</taxon>
        <taxon>Actinomycetes</taxon>
        <taxon>Streptosporangiales</taxon>
        <taxon>Thermomonosporaceae</taxon>
        <taxon>Actinomadura</taxon>
    </lineage>
</organism>
<protein>
    <submittedName>
        <fullName evidence="2">VOC family protein</fullName>
    </submittedName>
</protein>